<evidence type="ECO:0000256" key="3">
    <source>
        <dbReference type="ARBA" id="ARBA00023242"/>
    </source>
</evidence>
<protein>
    <submittedName>
        <fullName evidence="5">Uncharacterized protein</fullName>
    </submittedName>
</protein>
<dbReference type="GO" id="GO:0006406">
    <property type="term" value="P:mRNA export from nucleus"/>
    <property type="evidence" value="ECO:0007669"/>
    <property type="project" value="TreeGrafter"/>
</dbReference>
<dbReference type="InterPro" id="IPR019163">
    <property type="entry name" value="THO_Thoc5"/>
</dbReference>
<comment type="similarity">
    <text evidence="2">Belongs to the THOC5 family.</text>
</comment>
<comment type="subcellular location">
    <subcellularLocation>
        <location evidence="1">Nucleus</location>
    </subcellularLocation>
</comment>
<proteinExistence type="inferred from homology"/>
<name>A0A642V7V9_9ASCO</name>
<dbReference type="EMBL" id="SWFS01000284">
    <property type="protein sequence ID" value="KAA8911434.1"/>
    <property type="molecule type" value="Genomic_DNA"/>
</dbReference>
<accession>A0A642V7V9</accession>
<dbReference type="GO" id="GO:0003729">
    <property type="term" value="F:mRNA binding"/>
    <property type="evidence" value="ECO:0007669"/>
    <property type="project" value="TreeGrafter"/>
</dbReference>
<reference evidence="5" key="1">
    <citation type="journal article" date="2019" name="G3 (Bethesda)">
        <title>Genome Assemblies of Two Rare Opportunistic Yeast Pathogens: Diutina rugosa (syn. Candida rugosa) and Trichomonascus ciferrii (syn. Candida ciferrii).</title>
        <authorList>
            <person name="Mixao V."/>
            <person name="Saus E."/>
            <person name="Hansen A.P."/>
            <person name="Lass-Florl C."/>
            <person name="Gabaldon T."/>
        </authorList>
    </citation>
    <scope>NUCLEOTIDE SEQUENCE</scope>
    <source>
        <strain evidence="5">CBS 4856</strain>
    </source>
</reference>
<keyword evidence="6" id="KW-1185">Reference proteome</keyword>
<dbReference type="Pfam" id="PF09766">
    <property type="entry name" value="FmiP_Thoc5"/>
    <property type="match status" value="1"/>
</dbReference>
<gene>
    <name evidence="5" type="ORF">TRICI_003818</name>
</gene>
<keyword evidence="4" id="KW-0175">Coiled coil</keyword>
<dbReference type="GO" id="GO:0000445">
    <property type="term" value="C:THO complex part of transcription export complex"/>
    <property type="evidence" value="ECO:0007669"/>
    <property type="project" value="TreeGrafter"/>
</dbReference>
<dbReference type="Proteomes" id="UP000761534">
    <property type="component" value="Unassembled WGS sequence"/>
</dbReference>
<dbReference type="VEuPathDB" id="FungiDB:TRICI_003818"/>
<sequence>MVEDRLLDTGAREAYHVVQNLRKACKELGELQASGNEDEKTTSDLRRQIMTGLVQLRMLNKQAQDSVHQTKEDTTRARQELDNIQLDMQNVLYQNKHLRSEIERCTDYESRLESIDLVPIEEFTKDNPDVQTDQLDDHQLTLERLRDEERRRLNLFFIKTRLQETKKQLQSETENLKEDLEDMKTFNSQMNKIVEGAEPLRKTLDKH</sequence>
<dbReference type="AlphaFoldDB" id="A0A642V7V9"/>
<evidence type="ECO:0000313" key="6">
    <source>
        <dbReference type="Proteomes" id="UP000761534"/>
    </source>
</evidence>
<dbReference type="PANTHER" id="PTHR13375:SF3">
    <property type="entry name" value="THO COMPLEX SUBUNIT 5 HOMOLOG"/>
    <property type="match status" value="1"/>
</dbReference>
<evidence type="ECO:0000256" key="2">
    <source>
        <dbReference type="ARBA" id="ARBA00008044"/>
    </source>
</evidence>
<evidence type="ECO:0000256" key="1">
    <source>
        <dbReference type="ARBA" id="ARBA00004123"/>
    </source>
</evidence>
<keyword evidence="3" id="KW-0539">Nucleus</keyword>
<comment type="caution">
    <text evidence="5">The sequence shown here is derived from an EMBL/GenBank/DDBJ whole genome shotgun (WGS) entry which is preliminary data.</text>
</comment>
<organism evidence="5 6">
    <name type="scientific">Trichomonascus ciferrii</name>
    <dbReference type="NCBI Taxonomy" id="44093"/>
    <lineage>
        <taxon>Eukaryota</taxon>
        <taxon>Fungi</taxon>
        <taxon>Dikarya</taxon>
        <taxon>Ascomycota</taxon>
        <taxon>Saccharomycotina</taxon>
        <taxon>Dipodascomycetes</taxon>
        <taxon>Dipodascales</taxon>
        <taxon>Trichomonascaceae</taxon>
        <taxon>Trichomonascus</taxon>
        <taxon>Trichomonascus ciferrii complex</taxon>
    </lineage>
</organism>
<dbReference type="PANTHER" id="PTHR13375">
    <property type="entry name" value="FMS INTERACTING PROTEIN"/>
    <property type="match status" value="1"/>
</dbReference>
<evidence type="ECO:0000313" key="5">
    <source>
        <dbReference type="EMBL" id="KAA8911434.1"/>
    </source>
</evidence>
<evidence type="ECO:0000256" key="4">
    <source>
        <dbReference type="SAM" id="Coils"/>
    </source>
</evidence>
<feature type="coiled-coil region" evidence="4">
    <location>
        <begin position="159"/>
        <end position="186"/>
    </location>
</feature>
<dbReference type="OrthoDB" id="4086595at2759"/>